<dbReference type="AlphaFoldDB" id="A0A0C3DDY3"/>
<reference evidence="3" key="2">
    <citation type="submission" date="2015-01" db="EMBL/GenBank/DDBJ databases">
        <title>Evolutionary Origins and Diversification of the Mycorrhizal Mutualists.</title>
        <authorList>
            <consortium name="DOE Joint Genome Institute"/>
            <consortium name="Mycorrhizal Genomics Consortium"/>
            <person name="Kohler A."/>
            <person name="Kuo A."/>
            <person name="Nagy L.G."/>
            <person name="Floudas D."/>
            <person name="Copeland A."/>
            <person name="Barry K.W."/>
            <person name="Cichocki N."/>
            <person name="Veneault-Fourrey C."/>
            <person name="LaButti K."/>
            <person name="Lindquist E.A."/>
            <person name="Lipzen A."/>
            <person name="Lundell T."/>
            <person name="Morin E."/>
            <person name="Murat C."/>
            <person name="Riley R."/>
            <person name="Ohm R."/>
            <person name="Sun H."/>
            <person name="Tunlid A."/>
            <person name="Henrissat B."/>
            <person name="Grigoriev I.V."/>
            <person name="Hibbett D.S."/>
            <person name="Martin F."/>
        </authorList>
    </citation>
    <scope>NUCLEOTIDE SEQUENCE [LARGE SCALE GENOMIC DNA]</scope>
    <source>
        <strain evidence="3">Foug A</strain>
    </source>
</reference>
<dbReference type="OrthoDB" id="3256408at2759"/>
<evidence type="ECO:0000256" key="1">
    <source>
        <dbReference type="SAM" id="MobiDB-lite"/>
    </source>
</evidence>
<feature type="region of interest" description="Disordered" evidence="1">
    <location>
        <begin position="436"/>
        <end position="458"/>
    </location>
</feature>
<feature type="region of interest" description="Disordered" evidence="1">
    <location>
        <begin position="131"/>
        <end position="188"/>
    </location>
</feature>
<dbReference type="EMBL" id="KN822157">
    <property type="protein sequence ID" value="KIM54306.1"/>
    <property type="molecule type" value="Genomic_DNA"/>
</dbReference>
<name>A0A0C3DDY3_9AGAM</name>
<evidence type="ECO:0000313" key="3">
    <source>
        <dbReference type="Proteomes" id="UP000053989"/>
    </source>
</evidence>
<proteinExistence type="predicted"/>
<keyword evidence="3" id="KW-1185">Reference proteome</keyword>
<protein>
    <submittedName>
        <fullName evidence="2">Uncharacterized protein</fullName>
    </submittedName>
</protein>
<feature type="compositionally biased region" description="Low complexity" evidence="1">
    <location>
        <begin position="334"/>
        <end position="355"/>
    </location>
</feature>
<evidence type="ECO:0000313" key="2">
    <source>
        <dbReference type="EMBL" id="KIM54306.1"/>
    </source>
</evidence>
<dbReference type="Proteomes" id="UP000053989">
    <property type="component" value="Unassembled WGS sequence"/>
</dbReference>
<feature type="compositionally biased region" description="Basic and acidic residues" evidence="1">
    <location>
        <begin position="557"/>
        <end position="571"/>
    </location>
</feature>
<dbReference type="HOGENOM" id="CLU_026581_0_0_1"/>
<organism evidence="2 3">
    <name type="scientific">Scleroderma citrinum Foug A</name>
    <dbReference type="NCBI Taxonomy" id="1036808"/>
    <lineage>
        <taxon>Eukaryota</taxon>
        <taxon>Fungi</taxon>
        <taxon>Dikarya</taxon>
        <taxon>Basidiomycota</taxon>
        <taxon>Agaricomycotina</taxon>
        <taxon>Agaricomycetes</taxon>
        <taxon>Agaricomycetidae</taxon>
        <taxon>Boletales</taxon>
        <taxon>Sclerodermatineae</taxon>
        <taxon>Sclerodermataceae</taxon>
        <taxon>Scleroderma</taxon>
    </lineage>
</organism>
<reference evidence="2 3" key="1">
    <citation type="submission" date="2014-04" db="EMBL/GenBank/DDBJ databases">
        <authorList>
            <consortium name="DOE Joint Genome Institute"/>
            <person name="Kuo A."/>
            <person name="Kohler A."/>
            <person name="Nagy L.G."/>
            <person name="Floudas D."/>
            <person name="Copeland A."/>
            <person name="Barry K.W."/>
            <person name="Cichocki N."/>
            <person name="Veneault-Fourrey C."/>
            <person name="LaButti K."/>
            <person name="Lindquist E.A."/>
            <person name="Lipzen A."/>
            <person name="Lundell T."/>
            <person name="Morin E."/>
            <person name="Murat C."/>
            <person name="Sun H."/>
            <person name="Tunlid A."/>
            <person name="Henrissat B."/>
            <person name="Grigoriev I.V."/>
            <person name="Hibbett D.S."/>
            <person name="Martin F."/>
            <person name="Nordberg H.P."/>
            <person name="Cantor M.N."/>
            <person name="Hua S.X."/>
        </authorList>
    </citation>
    <scope>NUCLEOTIDE SEQUENCE [LARGE SCALE GENOMIC DNA]</scope>
    <source>
        <strain evidence="2 3">Foug A</strain>
    </source>
</reference>
<feature type="region of interest" description="Disordered" evidence="1">
    <location>
        <begin position="557"/>
        <end position="588"/>
    </location>
</feature>
<feature type="compositionally biased region" description="Acidic residues" evidence="1">
    <location>
        <begin position="149"/>
        <end position="171"/>
    </location>
</feature>
<feature type="region of interest" description="Disordered" evidence="1">
    <location>
        <begin position="312"/>
        <end position="366"/>
    </location>
</feature>
<dbReference type="STRING" id="1036808.A0A0C3DDY3"/>
<sequence>MLGGTTDTMDTSPTDTLLSLDKLPGLHRSCSISPSPFLQPPLVLAPRCWSKSNQIELYSDPDCHHSNLARNHTVRSGAPKFFFSAPARVYPSPPSASKTSISLPEEIGLYSAQLPGVLDSPAVMRREDLASHRLPTPPPTLPLLPLDLPDPDADGEFGVDDVEGSEIDFDDEHFGSPSELSSQSADTDLPLSPISPTWDPQGSSTYAQLFPLDSPPESRHVHWVWSPFTDDDFSTSDAACATAVGAGAITTNDSLFTTHGEPTSLLSIHEQTTHNRPRTFDVHHWSSYDYDDAMSPPFTPFSLLGDHDRDLEAPCSPRLPRLSLPEVDEDVDMSVSSGDSSSSHSPSQPLLGLPGADTDGDLLPTVYAASSSPPLISKPDHLPLELPSEPLLLIGDPQDVPCIRSPSPDDLRLLSDLPEEGSQLFDMRKRYMAAEKAFPDATGPSMRGEAKRRRKRHLERSKEIGALLCLKFPDKVIKCRKEKNADNVSEGASIDSGTGVVCETSIGTGTDTSVDQQQLPFQQHLQSQSPSPHQQQHQSLPIANMAQLVARMVLRRNETSRPLPWRKDLRSHGKSPLSRAVAASDTNP</sequence>
<accession>A0A0C3DDY3</accession>
<gene>
    <name evidence="2" type="ORF">SCLCIDRAFT_385182</name>
</gene>
<feature type="compositionally biased region" description="Low complexity" evidence="1">
    <location>
        <begin position="316"/>
        <end position="325"/>
    </location>
</feature>
<dbReference type="InParanoid" id="A0A0C3DDY3"/>